<accession>A0A7X0PKG0</accession>
<evidence type="ECO:0000313" key="2">
    <source>
        <dbReference type="Proteomes" id="UP000575083"/>
    </source>
</evidence>
<name>A0A7X0PKG0_9BURK</name>
<dbReference type="AlphaFoldDB" id="A0A7X0PKG0"/>
<comment type="caution">
    <text evidence="1">The sequence shown here is derived from an EMBL/GenBank/DDBJ whole genome shotgun (WGS) entry which is preliminary data.</text>
</comment>
<protein>
    <submittedName>
        <fullName evidence="1">Uncharacterized protein</fullName>
    </submittedName>
</protein>
<proteinExistence type="predicted"/>
<organism evidence="1 2">
    <name type="scientific">Acidovorax soli</name>
    <dbReference type="NCBI Taxonomy" id="592050"/>
    <lineage>
        <taxon>Bacteria</taxon>
        <taxon>Pseudomonadati</taxon>
        <taxon>Pseudomonadota</taxon>
        <taxon>Betaproteobacteria</taxon>
        <taxon>Burkholderiales</taxon>
        <taxon>Comamonadaceae</taxon>
        <taxon>Acidovorax</taxon>
    </lineage>
</organism>
<reference evidence="1 2" key="1">
    <citation type="submission" date="2020-08" db="EMBL/GenBank/DDBJ databases">
        <title>Functional genomics of gut bacteria from endangered species of beetles.</title>
        <authorList>
            <person name="Carlos-Shanley C."/>
        </authorList>
    </citation>
    <scope>NUCLEOTIDE SEQUENCE [LARGE SCALE GENOMIC DNA]</scope>
    <source>
        <strain evidence="1 2">S00198</strain>
    </source>
</reference>
<dbReference type="RefSeq" id="WP_184864843.1">
    <property type="nucleotide sequence ID" value="NZ_JACHLK010000021.1"/>
</dbReference>
<keyword evidence="2" id="KW-1185">Reference proteome</keyword>
<dbReference type="Proteomes" id="UP000575083">
    <property type="component" value="Unassembled WGS sequence"/>
</dbReference>
<gene>
    <name evidence="1" type="ORF">HNP48_006346</name>
</gene>
<evidence type="ECO:0000313" key="1">
    <source>
        <dbReference type="EMBL" id="MBB6563622.1"/>
    </source>
</evidence>
<dbReference type="EMBL" id="JACHLK010000021">
    <property type="protein sequence ID" value="MBB6563622.1"/>
    <property type="molecule type" value="Genomic_DNA"/>
</dbReference>
<sequence>MAVLDATYTVALCDHPGLTQAERTAAEVRFAVALEHQFGGPDDIATTLHTIDALERVEPEDVSAHDLVALQHWVRALGIARLAGYRGLAPRDGSRFEVRLG</sequence>